<evidence type="ECO:0000256" key="7">
    <source>
        <dbReference type="ARBA" id="ARBA00023002"/>
    </source>
</evidence>
<evidence type="ECO:0000256" key="9">
    <source>
        <dbReference type="ARBA" id="ARBA00037899"/>
    </source>
</evidence>
<comment type="caution">
    <text evidence="17">The sequence shown here is derived from an EMBL/GenBank/DDBJ whole genome shotgun (WGS) entry which is preliminary data.</text>
</comment>
<dbReference type="InterPro" id="IPR009075">
    <property type="entry name" value="AcylCo_DH/oxidase_C"/>
</dbReference>
<dbReference type="PANTHER" id="PTHR42807:SF1">
    <property type="entry name" value="GLUTARYL-COA DEHYDROGENASE, MITOCHONDRIAL"/>
    <property type="match status" value="1"/>
</dbReference>
<proteinExistence type="inferred from homology"/>
<name>A0A8S1HQP0_9PELO</name>
<evidence type="ECO:0000259" key="16">
    <source>
        <dbReference type="Pfam" id="PF02771"/>
    </source>
</evidence>
<dbReference type="Proteomes" id="UP000835052">
    <property type="component" value="Unassembled WGS sequence"/>
</dbReference>
<evidence type="ECO:0000256" key="3">
    <source>
        <dbReference type="ARBA" id="ARBA00009347"/>
    </source>
</evidence>
<dbReference type="GO" id="GO:0004361">
    <property type="term" value="F:glutaryl-CoA dehydrogenase activity"/>
    <property type="evidence" value="ECO:0007669"/>
    <property type="project" value="UniProtKB-EC"/>
</dbReference>
<comment type="cofactor">
    <cofactor evidence="1 13">
        <name>FAD</name>
        <dbReference type="ChEBI" id="CHEBI:57692"/>
    </cofactor>
</comment>
<dbReference type="EMBL" id="CAJGYM010000088">
    <property type="protein sequence ID" value="CAD6197232.1"/>
    <property type="molecule type" value="Genomic_DNA"/>
</dbReference>
<evidence type="ECO:0000259" key="15">
    <source>
        <dbReference type="Pfam" id="PF02770"/>
    </source>
</evidence>
<evidence type="ECO:0000256" key="4">
    <source>
        <dbReference type="ARBA" id="ARBA00022630"/>
    </source>
</evidence>
<evidence type="ECO:0000256" key="1">
    <source>
        <dbReference type="ARBA" id="ARBA00001974"/>
    </source>
</evidence>
<dbReference type="InterPro" id="IPR036250">
    <property type="entry name" value="AcylCo_DH-like_C"/>
</dbReference>
<dbReference type="FunFam" id="1.20.140.10:FF:000006">
    <property type="entry name" value="Glutaryl-CoA dehydrogenase, mitochondrial"/>
    <property type="match status" value="1"/>
</dbReference>
<dbReference type="FunFam" id="1.10.540.10:FF:000003">
    <property type="entry name" value="glutaryl-CoA dehydrogenase, mitochondrial"/>
    <property type="match status" value="1"/>
</dbReference>
<dbReference type="Gene3D" id="1.10.540.10">
    <property type="entry name" value="Acyl-CoA dehydrogenase/oxidase, N-terminal domain"/>
    <property type="match status" value="1"/>
</dbReference>
<evidence type="ECO:0000259" key="14">
    <source>
        <dbReference type="Pfam" id="PF00441"/>
    </source>
</evidence>
<keyword evidence="6" id="KW-0809">Transit peptide</keyword>
<feature type="domain" description="Acyl-CoA oxidase/dehydrogenase middle" evidence="15">
    <location>
        <begin position="155"/>
        <end position="250"/>
    </location>
</feature>
<dbReference type="FunFam" id="2.40.110.10:FF:000008">
    <property type="entry name" value="Glutaryl-CoA dehydrogenase, mitochondrial"/>
    <property type="match status" value="1"/>
</dbReference>
<evidence type="ECO:0000256" key="5">
    <source>
        <dbReference type="ARBA" id="ARBA00022827"/>
    </source>
</evidence>
<evidence type="ECO:0000256" key="8">
    <source>
        <dbReference type="ARBA" id="ARBA00023128"/>
    </source>
</evidence>
<sequence>MLSRGALSVLKVSNTARAPALRGVSSNFFQDAFNLEEQLTEDERSLMLGAREYCQEKLLPRVTEAYRNEKFDKSLIPEMGSMGLLGAPYQGYGCAGTSSVGYGLIAREVERVDSGYRSTMSVQTSLVIGPIYNYGSEDQKQKYIPDLASGKKIGCFGLTEPNHGSNPGGMETKAVWDESAKVYKLSGTKTWISNSPVADVAVVWARSSRHNNKIKGFILERGMRGLTTPKIEGKLSLRASITGQIAMDDVPVPEENLLPNVEGLQGPFGCLNNARLGIAWGALGAAEECFRLAREYTLDRQQFGRPLAQNQLMHLRFADMLTEITLGLQGCLRVSRLKDEGRVEPEQVSLVKRNSCGKALEIARRARDMLGGNGIVDEYHIMRHMVNLETVNTYEGTHDVHALILGRAITGLNAFN</sequence>
<gene>
    <name evidence="17" type="ORF">CAUJ_LOCUS13141</name>
</gene>
<comment type="pathway">
    <text evidence="10">Amino-acid metabolism; tryptophan metabolism.</text>
</comment>
<dbReference type="PROSITE" id="PS00073">
    <property type="entry name" value="ACYL_COA_DH_2"/>
    <property type="match status" value="1"/>
</dbReference>
<dbReference type="GO" id="GO:0050660">
    <property type="term" value="F:flavin adenine dinucleotide binding"/>
    <property type="evidence" value="ECO:0007669"/>
    <property type="project" value="InterPro"/>
</dbReference>
<dbReference type="InterPro" id="IPR052033">
    <property type="entry name" value="Glutaryl-CoA_DH_mitochondrial"/>
</dbReference>
<dbReference type="Gene3D" id="1.20.140.10">
    <property type="entry name" value="Butyryl-CoA Dehydrogenase, subunit A, domain 3"/>
    <property type="match status" value="1"/>
</dbReference>
<dbReference type="Pfam" id="PF00441">
    <property type="entry name" value="Acyl-CoA_dh_1"/>
    <property type="match status" value="1"/>
</dbReference>
<keyword evidence="8" id="KW-0496">Mitochondrion</keyword>
<keyword evidence="5 13" id="KW-0274">FAD</keyword>
<dbReference type="SUPFAM" id="SSF56645">
    <property type="entry name" value="Acyl-CoA dehydrogenase NM domain-like"/>
    <property type="match status" value="1"/>
</dbReference>
<evidence type="ECO:0000256" key="6">
    <source>
        <dbReference type="ARBA" id="ARBA00022946"/>
    </source>
</evidence>
<keyword evidence="7 13" id="KW-0560">Oxidoreductase</keyword>
<dbReference type="OrthoDB" id="435240at2759"/>
<dbReference type="PANTHER" id="PTHR42807">
    <property type="entry name" value="GLUTARYL-COA DEHYDROGENASE, MITOCHONDRIAL"/>
    <property type="match status" value="1"/>
</dbReference>
<dbReference type="GO" id="GO:0000062">
    <property type="term" value="F:fatty-acyl-CoA binding"/>
    <property type="evidence" value="ECO:0007669"/>
    <property type="project" value="TreeGrafter"/>
</dbReference>
<dbReference type="InterPro" id="IPR009100">
    <property type="entry name" value="AcylCoA_DH/oxidase_NM_dom_sf"/>
</dbReference>
<dbReference type="InterPro" id="IPR006089">
    <property type="entry name" value="Acyl-CoA_DH_CS"/>
</dbReference>
<evidence type="ECO:0000256" key="10">
    <source>
        <dbReference type="ARBA" id="ARBA00037927"/>
    </source>
</evidence>
<dbReference type="AlphaFoldDB" id="A0A8S1HQP0"/>
<dbReference type="GO" id="GO:0005759">
    <property type="term" value="C:mitochondrial matrix"/>
    <property type="evidence" value="ECO:0007669"/>
    <property type="project" value="UniProtKB-SubCell"/>
</dbReference>
<evidence type="ECO:0000256" key="13">
    <source>
        <dbReference type="RuleBase" id="RU362125"/>
    </source>
</evidence>
<comment type="similarity">
    <text evidence="3 13">Belongs to the acyl-CoA dehydrogenase family.</text>
</comment>
<accession>A0A8S1HQP0</accession>
<protein>
    <recommendedName>
        <fullName evidence="11">glutaryl-CoA dehydrogenase (ETF)</fullName>
        <ecNumber evidence="11">1.3.8.6</ecNumber>
    </recommendedName>
</protein>
<dbReference type="GO" id="GO:0033539">
    <property type="term" value="P:fatty acid beta-oxidation using acyl-CoA dehydrogenase"/>
    <property type="evidence" value="ECO:0007669"/>
    <property type="project" value="TreeGrafter"/>
</dbReference>
<dbReference type="GO" id="GO:0005743">
    <property type="term" value="C:mitochondrial inner membrane"/>
    <property type="evidence" value="ECO:0007669"/>
    <property type="project" value="TreeGrafter"/>
</dbReference>
<dbReference type="Pfam" id="PF02771">
    <property type="entry name" value="Acyl-CoA_dh_N"/>
    <property type="match status" value="1"/>
</dbReference>
<evidence type="ECO:0000256" key="12">
    <source>
        <dbReference type="ARBA" id="ARBA00049493"/>
    </source>
</evidence>
<dbReference type="CDD" id="cd01151">
    <property type="entry name" value="GCD"/>
    <property type="match status" value="1"/>
</dbReference>
<feature type="domain" description="Acyl-CoA dehydrogenase/oxidase N-terminal" evidence="16">
    <location>
        <begin position="40"/>
        <end position="151"/>
    </location>
</feature>
<dbReference type="EC" id="1.3.8.6" evidence="11"/>
<dbReference type="SUPFAM" id="SSF47203">
    <property type="entry name" value="Acyl-CoA dehydrogenase C-terminal domain-like"/>
    <property type="match status" value="1"/>
</dbReference>
<comment type="catalytic activity">
    <reaction evidence="12">
        <text>glutaryl-CoA + oxidized [electron-transfer flavoprotein] + 2 H(+) = (2E)-butenoyl-CoA + reduced [electron-transfer flavoprotein] + CO2</text>
        <dbReference type="Rhea" id="RHEA:13389"/>
        <dbReference type="Rhea" id="RHEA-COMP:10685"/>
        <dbReference type="Rhea" id="RHEA-COMP:10686"/>
        <dbReference type="ChEBI" id="CHEBI:15378"/>
        <dbReference type="ChEBI" id="CHEBI:16526"/>
        <dbReference type="ChEBI" id="CHEBI:57332"/>
        <dbReference type="ChEBI" id="CHEBI:57378"/>
        <dbReference type="ChEBI" id="CHEBI:57692"/>
        <dbReference type="ChEBI" id="CHEBI:58307"/>
        <dbReference type="EC" id="1.3.8.6"/>
    </reaction>
</comment>
<dbReference type="Pfam" id="PF02770">
    <property type="entry name" value="Acyl-CoA_dh_M"/>
    <property type="match status" value="1"/>
</dbReference>
<feature type="domain" description="Acyl-CoA dehydrogenase/oxidase C-terminal" evidence="14">
    <location>
        <begin position="269"/>
        <end position="409"/>
    </location>
</feature>
<evidence type="ECO:0000313" key="17">
    <source>
        <dbReference type="EMBL" id="CAD6197232.1"/>
    </source>
</evidence>
<comment type="subcellular location">
    <subcellularLocation>
        <location evidence="2">Mitochondrion matrix</location>
    </subcellularLocation>
</comment>
<dbReference type="InterPro" id="IPR037069">
    <property type="entry name" value="AcylCoA_DH/ox_N_sf"/>
</dbReference>
<keyword evidence="18" id="KW-1185">Reference proteome</keyword>
<organism evidence="17 18">
    <name type="scientific">Caenorhabditis auriculariae</name>
    <dbReference type="NCBI Taxonomy" id="2777116"/>
    <lineage>
        <taxon>Eukaryota</taxon>
        <taxon>Metazoa</taxon>
        <taxon>Ecdysozoa</taxon>
        <taxon>Nematoda</taxon>
        <taxon>Chromadorea</taxon>
        <taxon>Rhabditida</taxon>
        <taxon>Rhabditina</taxon>
        <taxon>Rhabditomorpha</taxon>
        <taxon>Rhabditoidea</taxon>
        <taxon>Rhabditidae</taxon>
        <taxon>Peloderinae</taxon>
        <taxon>Caenorhabditis</taxon>
    </lineage>
</organism>
<dbReference type="InterPro" id="IPR006091">
    <property type="entry name" value="Acyl-CoA_Oxase/DH_mid-dom"/>
</dbReference>
<evidence type="ECO:0000313" key="18">
    <source>
        <dbReference type="Proteomes" id="UP000835052"/>
    </source>
</evidence>
<keyword evidence="4 13" id="KW-0285">Flavoprotein</keyword>
<reference evidence="17" key="1">
    <citation type="submission" date="2020-10" db="EMBL/GenBank/DDBJ databases">
        <authorList>
            <person name="Kikuchi T."/>
        </authorList>
    </citation>
    <scope>NUCLEOTIDE SEQUENCE</scope>
    <source>
        <strain evidence="17">NKZ352</strain>
    </source>
</reference>
<evidence type="ECO:0000256" key="11">
    <source>
        <dbReference type="ARBA" id="ARBA00039033"/>
    </source>
</evidence>
<dbReference type="GO" id="GO:0046949">
    <property type="term" value="P:fatty-acyl-CoA biosynthetic process"/>
    <property type="evidence" value="ECO:0007669"/>
    <property type="project" value="TreeGrafter"/>
</dbReference>
<dbReference type="Gene3D" id="2.40.110.10">
    <property type="entry name" value="Butyryl-CoA Dehydrogenase, subunit A, domain 2"/>
    <property type="match status" value="1"/>
</dbReference>
<comment type="pathway">
    <text evidence="9">Amino-acid metabolism; lysine degradation.</text>
</comment>
<dbReference type="InterPro" id="IPR013786">
    <property type="entry name" value="AcylCoA_DH/ox_N"/>
</dbReference>
<dbReference type="InterPro" id="IPR046373">
    <property type="entry name" value="Acyl-CoA_Oxase/DH_mid-dom_sf"/>
</dbReference>
<evidence type="ECO:0000256" key="2">
    <source>
        <dbReference type="ARBA" id="ARBA00004305"/>
    </source>
</evidence>